<dbReference type="AlphaFoldDB" id="A0A367U5L9"/>
<evidence type="ECO:0000313" key="1">
    <source>
        <dbReference type="EMBL" id="RCK03488.1"/>
    </source>
</evidence>
<comment type="caution">
    <text evidence="1">The sequence shown here is derived from an EMBL/GenBank/DDBJ whole genome shotgun (WGS) entry which is preliminary data.</text>
</comment>
<reference evidence="1 2" key="1">
    <citation type="submission" date="2014-07" db="EMBL/GenBank/DDBJ databases">
        <title>Draft genome sequence of Thalassospira xianhensis P-4 (MCCC 1A02616).</title>
        <authorList>
            <person name="Lai Q."/>
            <person name="Shao Z."/>
        </authorList>
    </citation>
    <scope>NUCLEOTIDE SEQUENCE [LARGE SCALE GENOMIC DNA]</scope>
    <source>
        <strain evidence="1 2">MCCC 1A02616</strain>
    </source>
</reference>
<name>A0A367U5L9_9PROT</name>
<organism evidence="1 2">
    <name type="scientific">Thalassospira xianhensis MCCC 1A02616</name>
    <dbReference type="NCBI Taxonomy" id="1177929"/>
    <lineage>
        <taxon>Bacteria</taxon>
        <taxon>Pseudomonadati</taxon>
        <taxon>Pseudomonadota</taxon>
        <taxon>Alphaproteobacteria</taxon>
        <taxon>Rhodospirillales</taxon>
        <taxon>Thalassospiraceae</taxon>
        <taxon>Thalassospira</taxon>
    </lineage>
</organism>
<dbReference type="Proteomes" id="UP000252419">
    <property type="component" value="Unassembled WGS sequence"/>
</dbReference>
<gene>
    <name evidence="1" type="ORF">TH5_25235</name>
</gene>
<keyword evidence="2" id="KW-1185">Reference proteome</keyword>
<sequence length="96" mass="11132">MINLRLGNEFFAPPIFCSNLDQMGHIEVNSLPISNELKDLISKWDQDFQKTFNADYPPDSHFSSPELRDNHIEKGFNLAERLQIELGEGYNVEYKT</sequence>
<accession>A0A367U5L9</accession>
<proteinExistence type="predicted"/>
<protein>
    <submittedName>
        <fullName evidence="1">Uncharacterized protein</fullName>
    </submittedName>
</protein>
<dbReference type="EMBL" id="JPWA01000069">
    <property type="protein sequence ID" value="RCK03488.1"/>
    <property type="molecule type" value="Genomic_DNA"/>
</dbReference>
<evidence type="ECO:0000313" key="2">
    <source>
        <dbReference type="Proteomes" id="UP000252419"/>
    </source>
</evidence>